<dbReference type="EMBL" id="CP002959">
    <property type="protein sequence ID" value="AFM11041.1"/>
    <property type="molecule type" value="Genomic_DNA"/>
</dbReference>
<feature type="chain" id="PRO_5003686184" evidence="3">
    <location>
        <begin position="19"/>
        <end position="176"/>
    </location>
</feature>
<keyword evidence="1" id="KW-0472">Membrane</keyword>
<dbReference type="HOGENOM" id="CLU_1524482_0_0_12"/>
<dbReference type="PROSITE" id="PS51257">
    <property type="entry name" value="PROKAR_LIPOPROTEIN"/>
    <property type="match status" value="1"/>
</dbReference>
<keyword evidence="3" id="KW-0732">Signal</keyword>
<evidence type="ECO:0000259" key="4">
    <source>
        <dbReference type="PROSITE" id="PS51123"/>
    </source>
</evidence>
<gene>
    <name evidence="5" type="ordered locus">Turpa_0385</name>
</gene>
<dbReference type="SUPFAM" id="SSF103088">
    <property type="entry name" value="OmpA-like"/>
    <property type="match status" value="1"/>
</dbReference>
<keyword evidence="5" id="KW-0449">Lipoprotein</keyword>
<dbReference type="InterPro" id="IPR006665">
    <property type="entry name" value="OmpA-like"/>
</dbReference>
<feature type="region of interest" description="Disordered" evidence="2">
    <location>
        <begin position="103"/>
        <end position="127"/>
    </location>
</feature>
<dbReference type="GO" id="GO:0016020">
    <property type="term" value="C:membrane"/>
    <property type="evidence" value="ECO:0007669"/>
    <property type="project" value="UniProtKB-UniRule"/>
</dbReference>
<proteinExistence type="predicted"/>
<dbReference type="AlphaFoldDB" id="I4B184"/>
<feature type="region of interest" description="Disordered" evidence="2">
    <location>
        <begin position="147"/>
        <end position="176"/>
    </location>
</feature>
<dbReference type="PANTHER" id="PTHR30329:SF21">
    <property type="entry name" value="LIPOPROTEIN YIAD-RELATED"/>
    <property type="match status" value="1"/>
</dbReference>
<feature type="domain" description="OmpA-like" evidence="4">
    <location>
        <begin position="57"/>
        <end position="176"/>
    </location>
</feature>
<dbReference type="KEGG" id="tpx:Turpa_0385"/>
<dbReference type="STRING" id="869212.Turpa_0385"/>
<dbReference type="Proteomes" id="UP000006048">
    <property type="component" value="Chromosome"/>
</dbReference>
<dbReference type="InterPro" id="IPR036737">
    <property type="entry name" value="OmpA-like_sf"/>
</dbReference>
<evidence type="ECO:0000256" key="1">
    <source>
        <dbReference type="PROSITE-ProRule" id="PRU00473"/>
    </source>
</evidence>
<dbReference type="PROSITE" id="PS51123">
    <property type="entry name" value="OMPA_2"/>
    <property type="match status" value="1"/>
</dbReference>
<dbReference type="PANTHER" id="PTHR30329">
    <property type="entry name" value="STATOR ELEMENT OF FLAGELLAR MOTOR COMPLEX"/>
    <property type="match status" value="1"/>
</dbReference>
<feature type="compositionally biased region" description="Pro residues" evidence="2">
    <location>
        <begin position="31"/>
        <end position="40"/>
    </location>
</feature>
<evidence type="ECO:0000256" key="2">
    <source>
        <dbReference type="SAM" id="MobiDB-lite"/>
    </source>
</evidence>
<name>I4B184_TURPD</name>
<dbReference type="Gene3D" id="3.30.1330.60">
    <property type="entry name" value="OmpA-like domain"/>
    <property type="match status" value="1"/>
</dbReference>
<dbReference type="OrthoDB" id="9814546at2"/>
<accession>I4B184</accession>
<keyword evidence="6" id="KW-1185">Reference proteome</keyword>
<dbReference type="InterPro" id="IPR050330">
    <property type="entry name" value="Bact_OuterMem_StrucFunc"/>
</dbReference>
<organism evidence="5 6">
    <name type="scientific">Turneriella parva (strain ATCC BAA-1111 / DSM 21527 / NCTC 11395 / H)</name>
    <name type="common">Leptospira parva</name>
    <dbReference type="NCBI Taxonomy" id="869212"/>
    <lineage>
        <taxon>Bacteria</taxon>
        <taxon>Pseudomonadati</taxon>
        <taxon>Spirochaetota</taxon>
        <taxon>Spirochaetia</taxon>
        <taxon>Leptospirales</taxon>
        <taxon>Leptospiraceae</taxon>
        <taxon>Turneriella</taxon>
    </lineage>
</organism>
<feature type="signal peptide" evidence="3">
    <location>
        <begin position="1"/>
        <end position="18"/>
    </location>
</feature>
<reference evidence="5 6" key="1">
    <citation type="submission" date="2012-06" db="EMBL/GenBank/DDBJ databases">
        <title>The complete chromosome of genome of Turneriella parva DSM 21527.</title>
        <authorList>
            <consortium name="US DOE Joint Genome Institute (JGI-PGF)"/>
            <person name="Lucas S."/>
            <person name="Han J."/>
            <person name="Lapidus A."/>
            <person name="Bruce D."/>
            <person name="Goodwin L."/>
            <person name="Pitluck S."/>
            <person name="Peters L."/>
            <person name="Kyrpides N."/>
            <person name="Mavromatis K."/>
            <person name="Ivanova N."/>
            <person name="Mikhailova N."/>
            <person name="Chertkov O."/>
            <person name="Detter J.C."/>
            <person name="Tapia R."/>
            <person name="Han C."/>
            <person name="Land M."/>
            <person name="Hauser L."/>
            <person name="Markowitz V."/>
            <person name="Cheng J.-F."/>
            <person name="Hugenholtz P."/>
            <person name="Woyke T."/>
            <person name="Wu D."/>
            <person name="Gronow S."/>
            <person name="Wellnitz S."/>
            <person name="Brambilla E."/>
            <person name="Klenk H.-P."/>
            <person name="Eisen J.A."/>
        </authorList>
    </citation>
    <scope>NUCLEOTIDE SEQUENCE [LARGE SCALE GENOMIC DNA]</scope>
    <source>
        <strain evidence="6">ATCC BAA-1111 / DSM 21527 / NCTC 11395 / H</strain>
    </source>
</reference>
<evidence type="ECO:0000256" key="3">
    <source>
        <dbReference type="SAM" id="SignalP"/>
    </source>
</evidence>
<protein>
    <submittedName>
        <fullName evidence="5">OmpA-family lipoprotein</fullName>
    </submittedName>
</protein>
<feature type="compositionally biased region" description="Basic and acidic residues" evidence="2">
    <location>
        <begin position="109"/>
        <end position="121"/>
    </location>
</feature>
<evidence type="ECO:0000313" key="6">
    <source>
        <dbReference type="Proteomes" id="UP000006048"/>
    </source>
</evidence>
<feature type="region of interest" description="Disordered" evidence="2">
    <location>
        <begin position="23"/>
        <end position="53"/>
    </location>
</feature>
<dbReference type="Pfam" id="PF00691">
    <property type="entry name" value="OmpA"/>
    <property type="match status" value="1"/>
</dbReference>
<evidence type="ECO:0000313" key="5">
    <source>
        <dbReference type="EMBL" id="AFM11041.1"/>
    </source>
</evidence>
<sequence>MKKLFITALIGALTIGFAACSSTEEKKAEVTPPPAAPEPAPAANTRSAGLDSGVDSANEKLAKVAVVGLPAFDAKGAGASAKGSLATVKEVVAEMPEGYVLEITGHHNQHPEKDKRKDDGKGGLSRQRAKDVYNYFVKNGIPKEKMTYRGAGSAERDENLSREKNRRVTFKVVKAG</sequence>
<dbReference type="RefSeq" id="WP_014801561.1">
    <property type="nucleotide sequence ID" value="NC_018020.1"/>
</dbReference>
<feature type="compositionally biased region" description="Basic and acidic residues" evidence="2">
    <location>
        <begin position="154"/>
        <end position="163"/>
    </location>
</feature>